<feature type="coiled-coil region" evidence="1">
    <location>
        <begin position="390"/>
        <end position="434"/>
    </location>
</feature>
<sequence length="1596" mass="182603">MDKSARKIIEREFENLREKLLDLTMRNQLLNFRPRSRTVEVVNHDPEYIYTYLVLNGGKMKLAPRREPEEETDPGNDLEDPEGEVDTVNELEDPESEGELDPGDELEDLKPDDENVLLTDLTESELQRRLFYINQRARTMIQEQGYNILYLALGFLEWMAADEPDIRRAPLVLVPVVLERRRAGSSFSLRWDGSEIITNMSLQARLREEGIELPEFRMPQGPSGISEYLRKVEDAVKSMDGWGVTDEVQLGFFSFTKFLMYMDLDPASYSNWDEIVERPLLKALFSIEIDEDDGEVDIDSIPYEDLYHVVDADSSQIAVIEDVKAGKNLVVEGPPGTGKSQTIVNLIAELMAAGKTVLFVSEKMAALEVVKSRLDSIGLGRFCLELHSHKARKKDVLNELESTLMEAEAERPDAEREFRRVEKLRDELNEYRRALHEPLYSIQLSPFQLFGMKESSERYFNGELPFVRIPSPETITPDEWDEALVELRNLAKLAELLPPLHENPWSGTDPGMMLPSDVRELEVLLESVMKITDKLMAALREFQERYGFSPVKNTGDLERLGEVVSVVAESRPFDLGVLESEIWDRYRADAFTLLDKLEAYTRRREILDRFHESVHSVDLEALLREYLKESSSRIKFLSGRYRKVRNEIEALYVGRAPENDYEIVEDLENLIDVMSLRGELERYSGVAERFFGSMWNPENPSIQDLRATAEWIVRFRDLHSDGLISERALECISDGLDGDRLLSEFHEILEIHSELQDKLSKLQTRINTHAHVIFNSAPEEVPFRAWRSRVKAWREALNLLPLWSQYLEKKRLCMKTRGAAFIPLIESGIISMEDIRHAMEGNLADALLERAFREIPALYTFIGDLHEARIREFRELDSRIIELNRKRLIHQLTSNMPTVFGGAAPDSEESILSGEFTRKRGHMPLRKLLKLAGGVIKRIKPCFMMSPLSIAQYLDPRSSELQFDVVIFDEASQVKPEDALGAFLRARNAVVMGDTNQLPPTSFFDQMLTSEEDSEDVATAADIESILHLCKRSFPVRMLRWHYRSRHESLIAVSNQEFYDNRLLVYPSPSREDGELGLHLRYLPDTVYERGRTSSNPLEAAAVVEAIEEHFMRYGTSRSLGVGTFSVAQMNAILEALEERLRENPELERLINQETDEPFFIKNLETIQGDERDVIFISVGYGFDENGRMSLNFGPLNQEGGERRLNVLITRAREKCVVFTNFRASDLKTGPGTPFGVRALKRFLRYAETGVLDSDSTSNSQGLFEDSVYEFLVDQGFEVDRGVGCAGFRVDFAVKDPDDPGRYIAGILTDGEMYSRAEVARDRDRLREEILRNLGWNIIHLWSSDWYRNRDETQRKVADGLSEIVDKTRESRELQEVTEVGIPVEVDDPEPPEFDEDLDESTIEEQDAAEPLELSDESRGEAVASYVEYSTDKLRKPDDLYKNPTPVISSVVSEIVSMEGPVHVEEVIRRIRESCGLRRAGRRVRSIINSAIEMAENNGNIKRSGDFLLLTESMPVTVRRRTGRVDISLISPMEIEEAVRIALRSTSEVDEVVTRVSRMFGFKNTSRKTATGIRKVIEEMARRGEVVVEDDTIRPV</sequence>
<dbReference type="PANTHER" id="PTHR10887:SF530">
    <property type="entry name" value="SUPERFAMILY I DNA HELICASES"/>
    <property type="match status" value="1"/>
</dbReference>
<feature type="domain" description="DNA2/NAM7 helicase-like C-terminal" evidence="5">
    <location>
        <begin position="1030"/>
        <end position="1221"/>
    </location>
</feature>
<dbReference type="FunFam" id="3.40.50.300:FF:002063">
    <property type="entry name" value="DNA helicase related protein"/>
    <property type="match status" value="1"/>
</dbReference>
<keyword evidence="7" id="KW-0067">ATP-binding</keyword>
<feature type="region of interest" description="Disordered" evidence="2">
    <location>
        <begin position="1384"/>
        <end position="1420"/>
    </location>
</feature>
<dbReference type="InterPro" id="IPR041677">
    <property type="entry name" value="DNA2/NAM7_AAA_11"/>
</dbReference>
<dbReference type="GeneID" id="77399656"/>
<dbReference type="InterPro" id="IPR047187">
    <property type="entry name" value="SF1_C_Upf1"/>
</dbReference>
<dbReference type="InterPro" id="IPR027417">
    <property type="entry name" value="P-loop_NTPase"/>
</dbReference>
<evidence type="ECO:0000313" key="7">
    <source>
        <dbReference type="EMBL" id="ADL58475.1"/>
    </source>
</evidence>
<dbReference type="PATRIC" id="fig|79929.8.peg.860"/>
<dbReference type="EMBL" id="CP001710">
    <property type="protein sequence ID" value="ADL58475.1"/>
    <property type="molecule type" value="Genomic_DNA"/>
</dbReference>
<dbReference type="FunFam" id="3.40.960.10:FF:000002">
    <property type="entry name" value="DNA helicase related protein"/>
    <property type="match status" value="1"/>
</dbReference>
<reference evidence="7 8" key="2">
    <citation type="journal article" date="2010" name="J. Bacteriol.">
        <title>Complete genome sequence of Methanothermobacter marburgensis, a methanoarchaeon model organism.</title>
        <authorList>
            <person name="Liesegang H."/>
            <person name="Kaster A.K."/>
            <person name="Wiezer A."/>
            <person name="Goenrich M."/>
            <person name="Wollherr A."/>
            <person name="Seedorf H."/>
            <person name="Gottschalk G."/>
            <person name="Thauer R.K."/>
        </authorList>
    </citation>
    <scope>NUCLEOTIDE SEQUENCE [LARGE SCALE GENOMIC DNA]</scope>
    <source>
        <strain evidence="8">ATCC BAA-927 / DSM 2133 / JCM 14651 / NBRC 100331 / OCM 82 / Marburg</strain>
    </source>
</reference>
<dbReference type="PANTHER" id="PTHR10887">
    <property type="entry name" value="DNA2/NAM7 HELICASE FAMILY"/>
    <property type="match status" value="1"/>
</dbReference>
<proteinExistence type="predicted"/>
<name>D9PW77_METTM</name>
<keyword evidence="8" id="KW-1185">Reference proteome</keyword>
<dbReference type="InterPro" id="IPR045055">
    <property type="entry name" value="DNA2/NAM7-like"/>
</dbReference>
<keyword evidence="1" id="KW-0175">Coiled coil</keyword>
<evidence type="ECO:0000259" key="5">
    <source>
        <dbReference type="Pfam" id="PF13087"/>
    </source>
</evidence>
<accession>D9PW77</accession>
<dbReference type="GO" id="GO:0004386">
    <property type="term" value="F:helicase activity"/>
    <property type="evidence" value="ECO:0007669"/>
    <property type="project" value="UniProtKB-KW"/>
</dbReference>
<dbReference type="SUPFAM" id="SSF52540">
    <property type="entry name" value="P-loop containing nucleoside triphosphate hydrolases"/>
    <property type="match status" value="2"/>
</dbReference>
<dbReference type="OrthoDB" id="45637at2157"/>
<dbReference type="KEGG" id="mmg:MTBMA_c08800"/>
<dbReference type="GeneID" id="9704588"/>
<dbReference type="Proteomes" id="UP000000345">
    <property type="component" value="Chromosome"/>
</dbReference>
<feature type="region of interest" description="Disordered" evidence="2">
    <location>
        <begin position="64"/>
        <end position="111"/>
    </location>
</feature>
<dbReference type="CDD" id="cd18808">
    <property type="entry name" value="SF1_C_Upf1"/>
    <property type="match status" value="1"/>
</dbReference>
<dbReference type="STRING" id="79929.MTBMA_c08800"/>
<feature type="compositionally biased region" description="Acidic residues" evidence="2">
    <location>
        <begin position="69"/>
        <end position="107"/>
    </location>
</feature>
<dbReference type="InterPro" id="IPR025103">
    <property type="entry name" value="DUF4011"/>
</dbReference>
<keyword evidence="7" id="KW-0347">Helicase</keyword>
<evidence type="ECO:0000313" key="8">
    <source>
        <dbReference type="Proteomes" id="UP000000345"/>
    </source>
</evidence>
<dbReference type="Gene3D" id="3.40.960.10">
    <property type="entry name" value="VSR Endonuclease"/>
    <property type="match status" value="1"/>
</dbReference>
<reference key="1">
    <citation type="submission" date="2009-08" db="EMBL/GenBank/DDBJ databases">
        <title>The genome sequence of Methanothermobacter marburgensis.</title>
        <authorList>
            <person name="Kaster A."/>
            <person name="Seedorf H."/>
            <person name="Goenrich M."/>
            <person name="Wiezer A."/>
            <person name="Liesegang H."/>
            <person name="Thauer R."/>
            <person name="Gottschalk G."/>
        </authorList>
    </citation>
    <scope>NUCLEOTIDE SEQUENCE</scope>
    <source>
        <strain>Marburg</strain>
    </source>
</reference>
<dbReference type="InterPro" id="IPR049468">
    <property type="entry name" value="Restrct_endonuc-II-like_dom"/>
</dbReference>
<evidence type="ECO:0000256" key="1">
    <source>
        <dbReference type="SAM" id="Coils"/>
    </source>
</evidence>
<dbReference type="HOGENOM" id="CLU_000788_3_2_2"/>
<keyword evidence="7" id="KW-0378">Hydrolase</keyword>
<dbReference type="Gene3D" id="3.40.50.300">
    <property type="entry name" value="P-loop containing nucleotide triphosphate hydrolases"/>
    <property type="match status" value="3"/>
</dbReference>
<dbReference type="Pfam" id="PF13086">
    <property type="entry name" value="AAA_11"/>
    <property type="match status" value="1"/>
</dbReference>
<dbReference type="RefSeq" id="WP_013295699.1">
    <property type="nucleotide sequence ID" value="NC_014408.1"/>
</dbReference>
<evidence type="ECO:0000259" key="4">
    <source>
        <dbReference type="Pfam" id="PF13086"/>
    </source>
</evidence>
<protein>
    <submittedName>
        <fullName evidence="7">DNA helicase related protein</fullName>
    </submittedName>
</protein>
<organism evidence="7 8">
    <name type="scientific">Methanothermobacter marburgensis (strain ATCC BAA-927 / DSM 2133 / JCM 14651 / NBRC 100331 / OCM 82 / Marburg)</name>
    <name type="common">Methanobacterium thermoautotrophicum</name>
    <dbReference type="NCBI Taxonomy" id="79929"/>
    <lineage>
        <taxon>Archaea</taxon>
        <taxon>Methanobacteriati</taxon>
        <taxon>Methanobacteriota</taxon>
        <taxon>Methanomada group</taxon>
        <taxon>Methanobacteria</taxon>
        <taxon>Methanobacteriales</taxon>
        <taxon>Methanobacteriaceae</taxon>
        <taxon>Methanothermobacter</taxon>
    </lineage>
</organism>
<feature type="domain" description="DNA2/NAM7 helicase helicase" evidence="4">
    <location>
        <begin position="958"/>
        <end position="1002"/>
    </location>
</feature>
<dbReference type="Pfam" id="PF13087">
    <property type="entry name" value="AAA_12"/>
    <property type="match status" value="1"/>
</dbReference>
<evidence type="ECO:0000256" key="2">
    <source>
        <dbReference type="SAM" id="MobiDB-lite"/>
    </source>
</evidence>
<gene>
    <name evidence="7" type="ordered locus">MTBMA_c08800</name>
</gene>
<dbReference type="Pfam" id="PF13195">
    <property type="entry name" value="DUF4011"/>
    <property type="match status" value="1"/>
</dbReference>
<dbReference type="PaxDb" id="79929-MTBMA_c08800"/>
<feature type="domain" description="DUF3320" evidence="3">
    <location>
        <begin position="1438"/>
        <end position="1486"/>
    </location>
</feature>
<dbReference type="InterPro" id="IPR021754">
    <property type="entry name" value="DUF3320"/>
</dbReference>
<evidence type="ECO:0000259" key="3">
    <source>
        <dbReference type="Pfam" id="PF11784"/>
    </source>
</evidence>
<feature type="compositionally biased region" description="Acidic residues" evidence="2">
    <location>
        <begin position="1385"/>
        <end position="1415"/>
    </location>
</feature>
<evidence type="ECO:0000259" key="6">
    <source>
        <dbReference type="Pfam" id="PF18741"/>
    </source>
</evidence>
<keyword evidence="7" id="KW-0547">Nucleotide-binding</keyword>
<dbReference type="Pfam" id="PF18741">
    <property type="entry name" value="MTES_1575"/>
    <property type="match status" value="1"/>
</dbReference>
<dbReference type="Pfam" id="PF11784">
    <property type="entry name" value="DUF3320"/>
    <property type="match status" value="1"/>
</dbReference>
<feature type="domain" description="Restriction endonuclease type II-like" evidence="6">
    <location>
        <begin position="1264"/>
        <end position="1359"/>
    </location>
</feature>
<dbReference type="InterPro" id="IPR011335">
    <property type="entry name" value="Restrct_endonuc-II-like"/>
</dbReference>
<dbReference type="InterPro" id="IPR041679">
    <property type="entry name" value="DNA2/NAM7-like_C"/>
</dbReference>
<dbReference type="SUPFAM" id="SSF52980">
    <property type="entry name" value="Restriction endonuclease-like"/>
    <property type="match status" value="1"/>
</dbReference>